<evidence type="ECO:0000256" key="3">
    <source>
        <dbReference type="ARBA" id="ARBA00022723"/>
    </source>
</evidence>
<dbReference type="PANTHER" id="PTHR43350">
    <property type="entry name" value="NAD-DEPENDENT ALCOHOL DEHYDROGENASE"/>
    <property type="match status" value="1"/>
</dbReference>
<dbReference type="GO" id="GO:0046872">
    <property type="term" value="F:metal ion binding"/>
    <property type="evidence" value="ECO:0007669"/>
    <property type="project" value="UniProtKB-KW"/>
</dbReference>
<dbReference type="InterPro" id="IPR011032">
    <property type="entry name" value="GroES-like_sf"/>
</dbReference>
<evidence type="ECO:0000256" key="4">
    <source>
        <dbReference type="ARBA" id="ARBA00022833"/>
    </source>
</evidence>
<keyword evidence="3" id="KW-0479">Metal-binding</keyword>
<dbReference type="Gene3D" id="3.40.50.1000">
    <property type="entry name" value="HAD superfamily/HAD-like"/>
    <property type="match status" value="1"/>
</dbReference>
<dbReference type="SUPFAM" id="SSF51735">
    <property type="entry name" value="NAD(P)-binding Rossmann-fold domains"/>
    <property type="match status" value="1"/>
</dbReference>
<dbReference type="SUPFAM" id="SSF53335">
    <property type="entry name" value="S-adenosyl-L-methionine-dependent methyltransferases"/>
    <property type="match status" value="1"/>
</dbReference>
<comment type="caution">
    <text evidence="7">The sequence shown here is derived from an EMBL/GenBank/DDBJ whole genome shotgun (WGS) entry which is preliminary data.</text>
</comment>
<dbReference type="OrthoDB" id="1879366at2759"/>
<dbReference type="Pfam" id="PF10017">
    <property type="entry name" value="Methyltransf_33"/>
    <property type="match status" value="1"/>
</dbReference>
<reference evidence="7" key="1">
    <citation type="submission" date="2022-10" db="EMBL/GenBank/DDBJ databases">
        <authorList>
            <person name="Chen Y."/>
            <person name="Dougan E. K."/>
            <person name="Chan C."/>
            <person name="Rhodes N."/>
            <person name="Thang M."/>
        </authorList>
    </citation>
    <scope>NUCLEOTIDE SEQUENCE</scope>
</reference>
<dbReference type="InterPro" id="IPR019257">
    <property type="entry name" value="MeTrfase_dom"/>
</dbReference>
<dbReference type="Proteomes" id="UP001152797">
    <property type="component" value="Unassembled WGS sequence"/>
</dbReference>
<dbReference type="InterPro" id="IPR036291">
    <property type="entry name" value="NAD(P)-bd_dom_sf"/>
</dbReference>
<dbReference type="Gene3D" id="3.40.50.720">
    <property type="entry name" value="NAD(P)-binding Rossmann-like Domain"/>
    <property type="match status" value="1"/>
</dbReference>
<dbReference type="InterPro" id="IPR036412">
    <property type="entry name" value="HAD-like_sf"/>
</dbReference>
<organism evidence="7">
    <name type="scientific">Cladocopium goreaui</name>
    <dbReference type="NCBI Taxonomy" id="2562237"/>
    <lineage>
        <taxon>Eukaryota</taxon>
        <taxon>Sar</taxon>
        <taxon>Alveolata</taxon>
        <taxon>Dinophyceae</taxon>
        <taxon>Suessiales</taxon>
        <taxon>Symbiodiniaceae</taxon>
        <taxon>Cladocopium</taxon>
    </lineage>
</organism>
<evidence type="ECO:0000313" key="9">
    <source>
        <dbReference type="Proteomes" id="UP001152797"/>
    </source>
</evidence>
<proteinExistence type="inferred from homology"/>
<dbReference type="SUPFAM" id="SSF56784">
    <property type="entry name" value="HAD-like"/>
    <property type="match status" value="1"/>
</dbReference>
<comment type="cofactor">
    <cofactor evidence="1">
        <name>Zn(2+)</name>
        <dbReference type="ChEBI" id="CHEBI:29105"/>
    </cofactor>
</comment>
<evidence type="ECO:0000313" key="7">
    <source>
        <dbReference type="EMBL" id="CAI3987345.1"/>
    </source>
</evidence>
<keyword evidence="5" id="KW-0560">Oxidoreductase</keyword>
<evidence type="ECO:0000259" key="6">
    <source>
        <dbReference type="Pfam" id="PF10017"/>
    </source>
</evidence>
<dbReference type="EMBL" id="CAMXCT030001158">
    <property type="protein sequence ID" value="CAL4774657.1"/>
    <property type="molecule type" value="Genomic_DNA"/>
</dbReference>
<dbReference type="Gene3D" id="3.40.50.150">
    <property type="entry name" value="Vaccinia Virus protein VP39"/>
    <property type="match status" value="1"/>
</dbReference>
<evidence type="ECO:0000256" key="2">
    <source>
        <dbReference type="ARBA" id="ARBA00008072"/>
    </source>
</evidence>
<reference evidence="8 9" key="2">
    <citation type="submission" date="2024-05" db="EMBL/GenBank/DDBJ databases">
        <authorList>
            <person name="Chen Y."/>
            <person name="Shah S."/>
            <person name="Dougan E. K."/>
            <person name="Thang M."/>
            <person name="Chan C."/>
        </authorList>
    </citation>
    <scope>NUCLEOTIDE SEQUENCE [LARGE SCALE GENOMIC DNA]</scope>
</reference>
<evidence type="ECO:0000256" key="1">
    <source>
        <dbReference type="ARBA" id="ARBA00001947"/>
    </source>
</evidence>
<dbReference type="GO" id="GO:0016491">
    <property type="term" value="F:oxidoreductase activity"/>
    <property type="evidence" value="ECO:0007669"/>
    <property type="project" value="UniProtKB-KW"/>
</dbReference>
<dbReference type="InterPro" id="IPR029063">
    <property type="entry name" value="SAM-dependent_MTases_sf"/>
</dbReference>
<dbReference type="InterPro" id="IPR023214">
    <property type="entry name" value="HAD_sf"/>
</dbReference>
<gene>
    <name evidence="7" type="ORF">C1SCF055_LOCUS14627</name>
</gene>
<dbReference type="Gene3D" id="3.90.180.10">
    <property type="entry name" value="Medium-chain alcohol dehydrogenases, catalytic domain"/>
    <property type="match status" value="1"/>
</dbReference>
<dbReference type="Pfam" id="PF00702">
    <property type="entry name" value="Hydrolase"/>
    <property type="match status" value="1"/>
</dbReference>
<dbReference type="AlphaFoldDB" id="A0A9P1C945"/>
<keyword evidence="9" id="KW-1185">Reference proteome</keyword>
<evidence type="ECO:0000256" key="5">
    <source>
        <dbReference type="ARBA" id="ARBA00023002"/>
    </source>
</evidence>
<name>A0A9P1C945_9DINO</name>
<dbReference type="EMBL" id="CAMXCT020001158">
    <property type="protein sequence ID" value="CAL1140720.1"/>
    <property type="molecule type" value="Genomic_DNA"/>
</dbReference>
<comment type="similarity">
    <text evidence="2">Belongs to the zinc-containing alcohol dehydrogenase family.</text>
</comment>
<dbReference type="CDD" id="cd08255">
    <property type="entry name" value="2-desacetyl-2-hydroxyethyl_bacteriochlorophyllide_like"/>
    <property type="match status" value="1"/>
</dbReference>
<dbReference type="EMBL" id="CAMXCT010001158">
    <property type="protein sequence ID" value="CAI3987345.1"/>
    <property type="molecule type" value="Genomic_DNA"/>
</dbReference>
<accession>A0A9P1C945</accession>
<feature type="domain" description="Histidine-specific methyltransferase SAM-dependent" evidence="6">
    <location>
        <begin position="257"/>
        <end position="344"/>
    </location>
</feature>
<dbReference type="SUPFAM" id="SSF50129">
    <property type="entry name" value="GroES-like"/>
    <property type="match status" value="1"/>
</dbReference>
<dbReference type="PANTHER" id="PTHR43350:SF19">
    <property type="entry name" value="D-GULOSIDE 3-DEHYDROGENASE"/>
    <property type="match status" value="1"/>
</dbReference>
<sequence length="846" mass="92675">MRRCHGLSIPWVRQARRKPLPQQIHRMRSFAGTSTSMPSSVMILDMDGVLYKNAAVEGRIVQRLEEETRRLGLAPSACQRLYEDYGATMRGLITEGHLSTNAIDGFYCKVYDPVDVSALQPDPLLRMQLNQLKKGGVEFWLATNSPQHFVARVLEALELADDFQVVCPSQSNGWLNKPDPRYFDQLPMGRFFDDSPQHCNAWNDLRSDTPAYHVARETDVMTLVADALEVVPQSWRLQKAPYLQAKELDDLKSLNQDVLRRLRQELAAFKGEEIRVLDLGCGFLSMLPLLLEQLVPAGARLHYLGVDRDEELLTAAQARLEKMAAPELQVELQCADAVSAVKTAAPQTLVMGCSILDLIDVKALALALRQSQAGALLYFPIHYAGTTSFKGPLAAMAEPLSSRYNESLETRGQVRNVTALYSFLGEELASGPSDWHLRGDNLLLKQLISFMATNALGFQPLQTLREAVKALRCPLEPNQLLPSVQLHVTNVDYLGRVPKTGAVPGATSGAKTKAAARTRLAVQFTAPGIAETVRETMPLPAAGEVLVVTTMSGISAGTERRMLLTGCEEGEPLDSSLKDLQGSGWPLRYGYCLVGTVEIGSPSLPLGSRVFCFHPHASHAVVSEDSLQIIPDDIPDEDAIFFANMETACALCQDAAPVLGERLGVFGAGVVGALTAALLSRFEVTVFDLNDRRLQPLRRFGVATAAKLGASGASGASGFDVALELSGAGEALGQAIRSTRRGGKVVVGSLYGKEEVSLALGLSFHRSELTLLTSQVSFVRAALSTRWSKERRAELSWQMLRQLRPKEWMDLRKVSVREAPEVYQRLAQGAAKDDPAQWIFSYDSYD</sequence>
<keyword evidence="4" id="KW-0862">Zinc</keyword>
<evidence type="ECO:0000313" key="8">
    <source>
        <dbReference type="EMBL" id="CAL4774657.1"/>
    </source>
</evidence>
<protein>
    <submittedName>
        <fullName evidence="8">L-threonine 3-dehydrogenase</fullName>
    </submittedName>
</protein>